<accession>A0A1G6ZS41</accession>
<evidence type="ECO:0000313" key="2">
    <source>
        <dbReference type="Proteomes" id="UP000199603"/>
    </source>
</evidence>
<name>A0A1G6ZS41_9GAMM</name>
<sequence length="307" mass="33065">MFTSKNLLSMATSGLRLEHVAVLSFLSEHAEEGEGLQPTCCLPLWDIANQLSLSIDQVKRAMRALTAAGAIARRQAVKIKGEAALTVLTERAVAWLQGRAGRATLPGHLPRALRDLLTFCSPEFVGHVAQAWDRYELLPEAATPPSGLTESDYASIRRALAERIAERAELLAEATAAQAADDALAEEGKVQIRCADGYVVVDRAPFAAQKGALAAVDLRFVRDVLHRVAERAPGLVTVDAVPKLVAEVAYSRVIGYVSRHDAERAQRALVATMARGTWSRPKGIKPGFYAASTAAVRISTGVRETLH</sequence>
<dbReference type="AlphaFoldDB" id="A0A1G6ZS41"/>
<evidence type="ECO:0000313" key="1">
    <source>
        <dbReference type="EMBL" id="SDE05350.1"/>
    </source>
</evidence>
<dbReference type="EMBL" id="FNAG01000015">
    <property type="protein sequence ID" value="SDE05350.1"/>
    <property type="molecule type" value="Genomic_DNA"/>
</dbReference>
<protein>
    <submittedName>
        <fullName evidence="1">Uncharacterized protein</fullName>
    </submittedName>
</protein>
<keyword evidence="2" id="KW-1185">Reference proteome</keyword>
<dbReference type="Proteomes" id="UP000199603">
    <property type="component" value="Unassembled WGS sequence"/>
</dbReference>
<reference evidence="1 2" key="1">
    <citation type="submission" date="2016-10" db="EMBL/GenBank/DDBJ databases">
        <authorList>
            <person name="de Groot N.N."/>
        </authorList>
    </citation>
    <scope>NUCLEOTIDE SEQUENCE [LARGE SCALE GENOMIC DNA]</scope>
    <source>
        <strain evidence="1 2">DSM 16957</strain>
    </source>
</reference>
<dbReference type="RefSeq" id="WP_143006739.1">
    <property type="nucleotide sequence ID" value="NZ_FNAG01000015.1"/>
</dbReference>
<dbReference type="OrthoDB" id="10019117at2"/>
<organism evidence="1 2">
    <name type="scientific">Aquimonas voraii</name>
    <dbReference type="NCBI Taxonomy" id="265719"/>
    <lineage>
        <taxon>Bacteria</taxon>
        <taxon>Pseudomonadati</taxon>
        <taxon>Pseudomonadota</taxon>
        <taxon>Gammaproteobacteria</taxon>
        <taxon>Lysobacterales</taxon>
        <taxon>Lysobacteraceae</taxon>
        <taxon>Aquimonas</taxon>
    </lineage>
</organism>
<proteinExistence type="predicted"/>
<gene>
    <name evidence="1" type="ORF">SAMN04488509_11560</name>
</gene>